<dbReference type="GO" id="GO:0030976">
    <property type="term" value="F:thiamine pyrophosphate binding"/>
    <property type="evidence" value="ECO:0007669"/>
    <property type="project" value="InterPro"/>
</dbReference>
<dbReference type="GO" id="GO:0009097">
    <property type="term" value="P:isoleucine biosynthetic process"/>
    <property type="evidence" value="ECO:0007669"/>
    <property type="project" value="TreeGrafter"/>
</dbReference>
<name>A0A9E5K056_9GAMM</name>
<dbReference type="GO" id="GO:0005948">
    <property type="term" value="C:acetolactate synthase complex"/>
    <property type="evidence" value="ECO:0007669"/>
    <property type="project" value="TreeGrafter"/>
</dbReference>
<comment type="similarity">
    <text evidence="2 4">Belongs to the TPP enzyme family.</text>
</comment>
<dbReference type="GO" id="GO:0003984">
    <property type="term" value="F:acetolactate synthase activity"/>
    <property type="evidence" value="ECO:0007669"/>
    <property type="project" value="TreeGrafter"/>
</dbReference>
<dbReference type="InterPro" id="IPR012000">
    <property type="entry name" value="Thiamin_PyroP_enz_cen_dom"/>
</dbReference>
<dbReference type="RefSeq" id="WP_167186029.1">
    <property type="nucleotide sequence ID" value="NZ_JAAONZ010000006.1"/>
</dbReference>
<dbReference type="GO" id="GO:0050660">
    <property type="term" value="F:flavin adenine dinucleotide binding"/>
    <property type="evidence" value="ECO:0007669"/>
    <property type="project" value="TreeGrafter"/>
</dbReference>
<dbReference type="GO" id="GO:0000287">
    <property type="term" value="F:magnesium ion binding"/>
    <property type="evidence" value="ECO:0007669"/>
    <property type="project" value="InterPro"/>
</dbReference>
<comment type="cofactor">
    <cofactor evidence="1">
        <name>thiamine diphosphate</name>
        <dbReference type="ChEBI" id="CHEBI:58937"/>
    </cofactor>
</comment>
<evidence type="ECO:0000256" key="4">
    <source>
        <dbReference type="RuleBase" id="RU362132"/>
    </source>
</evidence>
<dbReference type="AlphaFoldDB" id="A0A9E5K056"/>
<accession>A0A9E5K056</accession>
<dbReference type="InterPro" id="IPR029035">
    <property type="entry name" value="DHS-like_NAD/FAD-binding_dom"/>
</dbReference>
<dbReference type="Pfam" id="PF00205">
    <property type="entry name" value="TPP_enzyme_M"/>
    <property type="match status" value="1"/>
</dbReference>
<protein>
    <submittedName>
        <fullName evidence="8">Thiamine pyrophosphate-binding protein</fullName>
    </submittedName>
</protein>
<organism evidence="8 9">
    <name type="scientific">Pseudomaricurvus hydrocarbonicus</name>
    <dbReference type="NCBI Taxonomy" id="1470433"/>
    <lineage>
        <taxon>Bacteria</taxon>
        <taxon>Pseudomonadati</taxon>
        <taxon>Pseudomonadota</taxon>
        <taxon>Gammaproteobacteria</taxon>
        <taxon>Cellvibrionales</taxon>
        <taxon>Cellvibrionaceae</taxon>
        <taxon>Pseudomaricurvus</taxon>
    </lineage>
</organism>
<feature type="domain" description="Thiamine pyrophosphate enzyme central" evidence="5">
    <location>
        <begin position="194"/>
        <end position="330"/>
    </location>
</feature>
<evidence type="ECO:0000313" key="9">
    <source>
        <dbReference type="Proteomes" id="UP000787472"/>
    </source>
</evidence>
<dbReference type="Pfam" id="PF02775">
    <property type="entry name" value="TPP_enzyme_C"/>
    <property type="match status" value="1"/>
</dbReference>
<dbReference type="CDD" id="cd02004">
    <property type="entry name" value="TPP_BZL_OCoD_HPCL"/>
    <property type="match status" value="1"/>
</dbReference>
<evidence type="ECO:0000256" key="1">
    <source>
        <dbReference type="ARBA" id="ARBA00001964"/>
    </source>
</evidence>
<reference evidence="8" key="1">
    <citation type="submission" date="2020-03" db="EMBL/GenBank/DDBJ databases">
        <authorList>
            <person name="Guo F."/>
        </authorList>
    </citation>
    <scope>NUCLEOTIDE SEQUENCE</scope>
    <source>
        <strain evidence="8">JCM 30134</strain>
    </source>
</reference>
<proteinExistence type="inferred from homology"/>
<dbReference type="InterPro" id="IPR012001">
    <property type="entry name" value="Thiamin_PyroP_enz_TPP-bd_dom"/>
</dbReference>
<comment type="caution">
    <text evidence="8">The sequence shown here is derived from an EMBL/GenBank/DDBJ whole genome shotgun (WGS) entry which is preliminary data.</text>
</comment>
<dbReference type="SUPFAM" id="SSF52518">
    <property type="entry name" value="Thiamin diphosphate-binding fold (THDP-binding)"/>
    <property type="match status" value="2"/>
</dbReference>
<gene>
    <name evidence="8" type="ORF">G8770_10725</name>
</gene>
<dbReference type="InterPro" id="IPR029061">
    <property type="entry name" value="THDP-binding"/>
</dbReference>
<evidence type="ECO:0000259" key="7">
    <source>
        <dbReference type="Pfam" id="PF02776"/>
    </source>
</evidence>
<evidence type="ECO:0000256" key="3">
    <source>
        <dbReference type="ARBA" id="ARBA00023052"/>
    </source>
</evidence>
<dbReference type="Gene3D" id="3.40.50.1220">
    <property type="entry name" value="TPP-binding domain"/>
    <property type="match status" value="1"/>
</dbReference>
<dbReference type="PANTHER" id="PTHR18968:SF166">
    <property type="entry name" value="2-HYDROXYACYL-COA LYASE 2"/>
    <property type="match status" value="1"/>
</dbReference>
<sequence length="578" mass="63336">MSVPVYERIIDLLEKEGINTLFGIPDPGFIHMAMITEQRGWNVIAPHHEQNGAFMADGWSRMTGKPGVCFGTQGPGISNLATAMIVAKKEGSPTIFFGGNRSRTANQRARVGRIQYMNQLDHFKPLVKYAAIIEEPDQVDEIIREALRQVTTGKPGPVYIELPLSVIHETYNWPPLMEPEQYRLVEQAASGTMINKAVELIKAAKNPVMLVGQGMFTSRSHQAVAALAEKLDCPILQTSGCAMTIKGQEERTFAYGFSPAGRAAASESDLCLAIGTELGEPVHMGIGRHWEKGDANRKWIYLDRDTAAMGVNRPIDAPLVGDMRDVLPQLMAALGDFQRTGSEEFQGWKTLQKEWKEELLASVPSGQSPVHPARLIVEATKVIPENAIYAADGGSTTIYGWTYSQYKPEDLVWNQNTGHLGTGLPYAIGAAIATKGERPVVLVTGDSSFLFAISELETAVRKKLPIVTIVACDYAWGLEVGCWKKQVGADSPETEAHWGKWVRFDKIAEGFGAHGEYVEHEADIAPAVERAIASGKTAVIQVPVDAYANAMDAPNYEEFKSWYTDFKAGYGAEAEDAY</sequence>
<evidence type="ECO:0000313" key="8">
    <source>
        <dbReference type="EMBL" id="NHO66017.1"/>
    </source>
</evidence>
<evidence type="ECO:0000259" key="6">
    <source>
        <dbReference type="Pfam" id="PF02775"/>
    </source>
</evidence>
<dbReference type="Gene3D" id="3.40.50.970">
    <property type="match status" value="2"/>
</dbReference>
<dbReference type="Proteomes" id="UP000787472">
    <property type="component" value="Unassembled WGS sequence"/>
</dbReference>
<keyword evidence="9" id="KW-1185">Reference proteome</keyword>
<evidence type="ECO:0000256" key="2">
    <source>
        <dbReference type="ARBA" id="ARBA00007812"/>
    </source>
</evidence>
<feature type="domain" description="Thiamine pyrophosphate enzyme TPP-binding" evidence="6">
    <location>
        <begin position="392"/>
        <end position="542"/>
    </location>
</feature>
<feature type="domain" description="Thiamine pyrophosphate enzyme N-terminal TPP-binding" evidence="7">
    <location>
        <begin position="6"/>
        <end position="111"/>
    </location>
</feature>
<evidence type="ECO:0000259" key="5">
    <source>
        <dbReference type="Pfam" id="PF00205"/>
    </source>
</evidence>
<dbReference type="PANTHER" id="PTHR18968">
    <property type="entry name" value="THIAMINE PYROPHOSPHATE ENZYMES"/>
    <property type="match status" value="1"/>
</dbReference>
<dbReference type="CDD" id="cd07035">
    <property type="entry name" value="TPP_PYR_POX_like"/>
    <property type="match status" value="1"/>
</dbReference>
<keyword evidence="3 4" id="KW-0786">Thiamine pyrophosphate</keyword>
<dbReference type="InterPro" id="IPR045229">
    <property type="entry name" value="TPP_enz"/>
</dbReference>
<dbReference type="SUPFAM" id="SSF52467">
    <property type="entry name" value="DHS-like NAD/FAD-binding domain"/>
    <property type="match status" value="1"/>
</dbReference>
<dbReference type="Pfam" id="PF02776">
    <property type="entry name" value="TPP_enzyme_N"/>
    <property type="match status" value="1"/>
</dbReference>
<dbReference type="InterPro" id="IPR011766">
    <property type="entry name" value="TPP_enzyme_TPP-bd"/>
</dbReference>
<dbReference type="EMBL" id="JAAONZ010000006">
    <property type="protein sequence ID" value="NHO66017.1"/>
    <property type="molecule type" value="Genomic_DNA"/>
</dbReference>
<dbReference type="GO" id="GO:0009099">
    <property type="term" value="P:L-valine biosynthetic process"/>
    <property type="evidence" value="ECO:0007669"/>
    <property type="project" value="TreeGrafter"/>
</dbReference>